<feature type="domain" description="SpoVT-AbrB" evidence="2">
    <location>
        <begin position="5"/>
        <end position="50"/>
    </location>
</feature>
<evidence type="ECO:0000256" key="1">
    <source>
        <dbReference type="PROSITE-ProRule" id="PRU01076"/>
    </source>
</evidence>
<dbReference type="Gene3D" id="2.10.260.10">
    <property type="match status" value="1"/>
</dbReference>
<dbReference type="SMART" id="SM00966">
    <property type="entry name" value="SpoVT_AbrB"/>
    <property type="match status" value="1"/>
</dbReference>
<proteinExistence type="predicted"/>
<dbReference type="AlphaFoldDB" id="A0A1M5DME9"/>
<name>A0A1M5DME9_9FIRM</name>
<dbReference type="OrthoDB" id="9811597at2"/>
<organism evidence="3 4">
    <name type="scientific">Desulfofundulus australicus DSM 11792</name>
    <dbReference type="NCBI Taxonomy" id="1121425"/>
    <lineage>
        <taxon>Bacteria</taxon>
        <taxon>Bacillati</taxon>
        <taxon>Bacillota</taxon>
        <taxon>Clostridia</taxon>
        <taxon>Eubacteriales</taxon>
        <taxon>Peptococcaceae</taxon>
        <taxon>Desulfofundulus</taxon>
    </lineage>
</organism>
<dbReference type="SUPFAM" id="SSF89447">
    <property type="entry name" value="AbrB/MazE/MraZ-like"/>
    <property type="match status" value="1"/>
</dbReference>
<keyword evidence="4" id="KW-1185">Reference proteome</keyword>
<keyword evidence="1" id="KW-0238">DNA-binding</keyword>
<accession>A0A1M5DME9</accession>
<dbReference type="PANTHER" id="PTHR34860">
    <property type="entry name" value="REPRESSOR-LIKE PROTEIN SSO7C3"/>
    <property type="match status" value="1"/>
</dbReference>
<dbReference type="GO" id="GO:0003677">
    <property type="term" value="F:DNA binding"/>
    <property type="evidence" value="ECO:0007669"/>
    <property type="project" value="UniProtKB-UniRule"/>
</dbReference>
<dbReference type="PROSITE" id="PS51740">
    <property type="entry name" value="SPOVT_ABRB"/>
    <property type="match status" value="1"/>
</dbReference>
<dbReference type="InterPro" id="IPR052975">
    <property type="entry name" value="Repressor-like_regulatory"/>
</dbReference>
<dbReference type="EMBL" id="FQUW01000052">
    <property type="protein sequence ID" value="SHF68075.1"/>
    <property type="molecule type" value="Genomic_DNA"/>
</dbReference>
<evidence type="ECO:0000259" key="2">
    <source>
        <dbReference type="PROSITE" id="PS51740"/>
    </source>
</evidence>
<dbReference type="Proteomes" id="UP000184196">
    <property type="component" value="Unassembled WGS sequence"/>
</dbReference>
<evidence type="ECO:0000313" key="4">
    <source>
        <dbReference type="Proteomes" id="UP000184196"/>
    </source>
</evidence>
<sequence length="91" mass="10316">MSEHFEVVKVTSKGQMTIPVRARKLIGIKEGDHLAVYINGDEIIMRKFTPFKQASARDAIFKLIGKGTGPVDLAEKHDQYLTEAKERKMKE</sequence>
<gene>
    <name evidence="3" type="ORF">SAMN02745218_02863</name>
</gene>
<protein>
    <submittedName>
        <fullName evidence="3">Transcriptional regulator, AbrB family</fullName>
    </submittedName>
</protein>
<dbReference type="RefSeq" id="WP_073167491.1">
    <property type="nucleotide sequence ID" value="NZ_FQUW01000052.1"/>
</dbReference>
<evidence type="ECO:0000313" key="3">
    <source>
        <dbReference type="EMBL" id="SHF68075.1"/>
    </source>
</evidence>
<dbReference type="NCBIfam" id="TIGR01439">
    <property type="entry name" value="lp_hng_hel_AbrB"/>
    <property type="match status" value="1"/>
</dbReference>
<dbReference type="InterPro" id="IPR007159">
    <property type="entry name" value="SpoVT-AbrB_dom"/>
</dbReference>
<dbReference type="InterPro" id="IPR037914">
    <property type="entry name" value="SpoVT-AbrB_sf"/>
</dbReference>
<dbReference type="PANTHER" id="PTHR34860:SF6">
    <property type="entry name" value="REPRESSOR-LIKE PROTEIN SSO7C3"/>
    <property type="match status" value="1"/>
</dbReference>
<dbReference type="Pfam" id="PF04014">
    <property type="entry name" value="MazE_antitoxin"/>
    <property type="match status" value="1"/>
</dbReference>
<reference evidence="4" key="1">
    <citation type="submission" date="2016-11" db="EMBL/GenBank/DDBJ databases">
        <authorList>
            <person name="Varghese N."/>
            <person name="Submissions S."/>
        </authorList>
    </citation>
    <scope>NUCLEOTIDE SEQUENCE [LARGE SCALE GENOMIC DNA]</scope>
    <source>
        <strain evidence="4">DSM 11792</strain>
    </source>
</reference>